<dbReference type="CDD" id="cd17502">
    <property type="entry name" value="MFS_Azr1_MDR_like"/>
    <property type="match status" value="1"/>
</dbReference>
<dbReference type="RefSeq" id="WP_246104385.1">
    <property type="nucleotide sequence ID" value="NZ_VIVQ01000001.1"/>
</dbReference>
<keyword evidence="3" id="KW-0813">Transport</keyword>
<feature type="transmembrane region" description="Helical" evidence="9">
    <location>
        <begin position="21"/>
        <end position="38"/>
    </location>
</feature>
<dbReference type="GO" id="GO:0022857">
    <property type="term" value="F:transmembrane transporter activity"/>
    <property type="evidence" value="ECO:0007669"/>
    <property type="project" value="InterPro"/>
</dbReference>
<dbReference type="InterPro" id="IPR004638">
    <property type="entry name" value="EmrB-like"/>
</dbReference>
<feature type="transmembrane region" description="Helical" evidence="9">
    <location>
        <begin position="90"/>
        <end position="109"/>
    </location>
</feature>
<evidence type="ECO:0000256" key="3">
    <source>
        <dbReference type="ARBA" id="ARBA00022448"/>
    </source>
</evidence>
<dbReference type="InterPro" id="IPR020846">
    <property type="entry name" value="MFS_dom"/>
</dbReference>
<evidence type="ECO:0000256" key="5">
    <source>
        <dbReference type="ARBA" id="ARBA00022692"/>
    </source>
</evidence>
<gene>
    <name evidence="11" type="ORF">BKA23_0111</name>
</gene>
<feature type="compositionally biased region" description="Basic and acidic residues" evidence="8">
    <location>
        <begin position="628"/>
        <end position="638"/>
    </location>
</feature>
<dbReference type="PROSITE" id="PS50850">
    <property type="entry name" value="MFS"/>
    <property type="match status" value="1"/>
</dbReference>
<dbReference type="AlphaFoldDB" id="A0A561E6V9"/>
<dbReference type="InterPro" id="IPR036259">
    <property type="entry name" value="MFS_trans_sf"/>
</dbReference>
<dbReference type="InterPro" id="IPR011701">
    <property type="entry name" value="MFS"/>
</dbReference>
<evidence type="ECO:0000256" key="1">
    <source>
        <dbReference type="ARBA" id="ARBA00004651"/>
    </source>
</evidence>
<dbReference type="PANTHER" id="PTHR23501:SF197">
    <property type="entry name" value="COMD"/>
    <property type="match status" value="1"/>
</dbReference>
<feature type="domain" description="Major facilitator superfamily (MFS) profile" evidence="10">
    <location>
        <begin position="25"/>
        <end position="524"/>
    </location>
</feature>
<evidence type="ECO:0000256" key="7">
    <source>
        <dbReference type="ARBA" id="ARBA00023136"/>
    </source>
</evidence>
<dbReference type="Gene3D" id="1.20.1250.20">
    <property type="entry name" value="MFS general substrate transporter like domains"/>
    <property type="match status" value="1"/>
</dbReference>
<keyword evidence="6 9" id="KW-1133">Transmembrane helix</keyword>
<dbReference type="NCBIfam" id="TIGR00711">
    <property type="entry name" value="efflux_EmrB"/>
    <property type="match status" value="1"/>
</dbReference>
<sequence>MTTTRTAAPTAPATGEYSHRQILTILSGLMLGMFLAALDQTIVSTSIRTIADDLHGLSIQAWVTTAYLITSTITTPIYGKLGDMYGRKKLFLFSISVFILGSALCSFSTSMYELAALRAFQGIGAGGLFTLVLAIIGDLVPPRERAKYTGYFMATFGTSSVLGPVIGGFLAQSNHIFGITGWRWVFLVNVPIGLIALVVVSFTLKLNHVPRKARIDWWGAVALVIGLVPLLTVAEQGRTWGWGSGKSIACYAIGVIGLAAFVLIEHLMKDDALIPLRIFKLRAASVTIVASVIVGIGMFGGLTVLPLYMQIVHGASPMKSGLMMLPMVGGLMIAAIVSGLITAKTGIIRIFPIIGTLIATVGLALLWRIGADTSLVLVMVYMFIVGLGLGNCMQPLTLIVQNAVPPKEIGVATSAATFFRQVGGTLGVAIFLSILFSTVGNKIESAVGAAVKANPSLGTPANQKVFGTVAAQVQNNSDVLNTVASDIAHPFKVGFANSMDIIFIAAAAVMFVGFLVLLLMPHVELRAQSAQAAAAAEGGAVTGTASDASAHVEAAPVEAAPVEVAPVEAAMAGAAAAPANPELVPATVGAPSAEYDDAGSSDAQYAAGSSDAGGKHEASSNGPALAVDESRKPRHAAE</sequence>
<feature type="transmembrane region" description="Helical" evidence="9">
    <location>
        <begin position="115"/>
        <end position="136"/>
    </location>
</feature>
<feature type="transmembrane region" description="Helical" evidence="9">
    <location>
        <begin position="58"/>
        <end position="78"/>
    </location>
</feature>
<comment type="subcellular location">
    <subcellularLocation>
        <location evidence="1">Cell membrane</location>
        <topology evidence="1">Multi-pass membrane protein</topology>
    </subcellularLocation>
</comment>
<accession>A0A561E6V9</accession>
<comment type="similarity">
    <text evidence="2">Belongs to the major facilitator superfamily. TCR/Tet family.</text>
</comment>
<feature type="transmembrane region" description="Helical" evidence="9">
    <location>
        <begin position="215"/>
        <end position="234"/>
    </location>
</feature>
<feature type="transmembrane region" description="Helical" evidence="9">
    <location>
        <begin position="285"/>
        <end position="309"/>
    </location>
</feature>
<keyword evidence="5 9" id="KW-0812">Transmembrane</keyword>
<evidence type="ECO:0000259" key="10">
    <source>
        <dbReference type="PROSITE" id="PS50850"/>
    </source>
</evidence>
<evidence type="ECO:0000313" key="11">
    <source>
        <dbReference type="EMBL" id="TWE11349.1"/>
    </source>
</evidence>
<evidence type="ECO:0000313" key="12">
    <source>
        <dbReference type="Proteomes" id="UP000318297"/>
    </source>
</evidence>
<evidence type="ECO:0000256" key="2">
    <source>
        <dbReference type="ARBA" id="ARBA00007520"/>
    </source>
</evidence>
<feature type="transmembrane region" description="Helical" evidence="9">
    <location>
        <begin position="182"/>
        <end position="203"/>
    </location>
</feature>
<proteinExistence type="inferred from homology"/>
<evidence type="ECO:0000256" key="6">
    <source>
        <dbReference type="ARBA" id="ARBA00022989"/>
    </source>
</evidence>
<feature type="region of interest" description="Disordered" evidence="8">
    <location>
        <begin position="587"/>
        <end position="638"/>
    </location>
</feature>
<feature type="transmembrane region" description="Helical" evidence="9">
    <location>
        <begin position="350"/>
        <end position="369"/>
    </location>
</feature>
<evidence type="ECO:0000256" key="8">
    <source>
        <dbReference type="SAM" id="MobiDB-lite"/>
    </source>
</evidence>
<comment type="caution">
    <text evidence="11">The sequence shown here is derived from an EMBL/GenBank/DDBJ whole genome shotgun (WGS) entry which is preliminary data.</text>
</comment>
<feature type="transmembrane region" description="Helical" evidence="9">
    <location>
        <begin position="321"/>
        <end position="343"/>
    </location>
</feature>
<keyword evidence="12" id="KW-1185">Reference proteome</keyword>
<keyword evidence="4" id="KW-1003">Cell membrane</keyword>
<organism evidence="11 12">
    <name type="scientific">Rudaeicoccus suwonensis</name>
    <dbReference type="NCBI Taxonomy" id="657409"/>
    <lineage>
        <taxon>Bacteria</taxon>
        <taxon>Bacillati</taxon>
        <taxon>Actinomycetota</taxon>
        <taxon>Actinomycetes</taxon>
        <taxon>Micrococcales</taxon>
        <taxon>Dermacoccaceae</taxon>
        <taxon>Rudaeicoccus</taxon>
    </lineage>
</organism>
<keyword evidence="7 9" id="KW-0472">Membrane</keyword>
<dbReference type="Pfam" id="PF07690">
    <property type="entry name" value="MFS_1"/>
    <property type="match status" value="1"/>
</dbReference>
<protein>
    <submittedName>
        <fullName evidence="11">EmrB/QacA subfamily drug resistance transporter</fullName>
    </submittedName>
</protein>
<reference evidence="11 12" key="1">
    <citation type="submission" date="2019-06" db="EMBL/GenBank/DDBJ databases">
        <title>Sequencing the genomes of 1000 actinobacteria strains.</title>
        <authorList>
            <person name="Klenk H.-P."/>
        </authorList>
    </citation>
    <scope>NUCLEOTIDE SEQUENCE [LARGE SCALE GENOMIC DNA]</scope>
    <source>
        <strain evidence="11 12">DSM 19560</strain>
    </source>
</reference>
<feature type="transmembrane region" description="Helical" evidence="9">
    <location>
        <begin position="375"/>
        <end position="399"/>
    </location>
</feature>
<feature type="transmembrane region" description="Helical" evidence="9">
    <location>
        <begin position="411"/>
        <end position="436"/>
    </location>
</feature>
<feature type="transmembrane region" description="Helical" evidence="9">
    <location>
        <begin position="148"/>
        <end position="170"/>
    </location>
</feature>
<feature type="transmembrane region" description="Helical" evidence="9">
    <location>
        <begin position="246"/>
        <end position="264"/>
    </location>
</feature>
<name>A0A561E6V9_9MICO</name>
<dbReference type="Proteomes" id="UP000318297">
    <property type="component" value="Unassembled WGS sequence"/>
</dbReference>
<dbReference type="FunFam" id="1.20.1720.10:FF:000004">
    <property type="entry name" value="EmrB/QacA family drug resistance transporter"/>
    <property type="match status" value="1"/>
</dbReference>
<dbReference type="GO" id="GO:0005886">
    <property type="term" value="C:plasma membrane"/>
    <property type="evidence" value="ECO:0007669"/>
    <property type="project" value="UniProtKB-SubCell"/>
</dbReference>
<evidence type="ECO:0000256" key="4">
    <source>
        <dbReference type="ARBA" id="ARBA00022475"/>
    </source>
</evidence>
<dbReference type="EMBL" id="VIVQ01000001">
    <property type="protein sequence ID" value="TWE11349.1"/>
    <property type="molecule type" value="Genomic_DNA"/>
</dbReference>
<evidence type="ECO:0000256" key="9">
    <source>
        <dbReference type="SAM" id="Phobius"/>
    </source>
</evidence>
<feature type="transmembrane region" description="Helical" evidence="9">
    <location>
        <begin position="501"/>
        <end position="520"/>
    </location>
</feature>
<dbReference type="SUPFAM" id="SSF103473">
    <property type="entry name" value="MFS general substrate transporter"/>
    <property type="match status" value="1"/>
</dbReference>
<dbReference type="PANTHER" id="PTHR23501">
    <property type="entry name" value="MAJOR FACILITATOR SUPERFAMILY"/>
    <property type="match status" value="1"/>
</dbReference>